<dbReference type="OrthoDB" id="10265990at2759"/>
<keyword evidence="3" id="KW-0999">Mitochondrion inner membrane</keyword>
<dbReference type="InterPro" id="IPR039544">
    <property type="entry name" value="Tim44-like"/>
</dbReference>
<keyword evidence="4" id="KW-0809">Transit peptide</keyword>
<dbReference type="Proteomes" id="UP000028828">
    <property type="component" value="Unassembled WGS sequence"/>
</dbReference>
<dbReference type="SMART" id="SM00978">
    <property type="entry name" value="Tim44"/>
    <property type="match status" value="1"/>
</dbReference>
<keyword evidence="6" id="KW-0472">Membrane</keyword>
<comment type="subcellular location">
    <subcellularLocation>
        <location evidence="1">Mitochondrion inner membrane</location>
    </subcellularLocation>
</comment>
<evidence type="ECO:0000256" key="5">
    <source>
        <dbReference type="ARBA" id="ARBA00023128"/>
    </source>
</evidence>
<dbReference type="GO" id="GO:0005743">
    <property type="term" value="C:mitochondrial inner membrane"/>
    <property type="evidence" value="ECO:0007669"/>
    <property type="project" value="UniProtKB-SubCell"/>
</dbReference>
<dbReference type="InterPro" id="IPR032710">
    <property type="entry name" value="NTF2-like_dom_sf"/>
</dbReference>
<comment type="caution">
    <text evidence="9">The sequence shown here is derived from an EMBL/GenBank/DDBJ whole genome shotgun (WGS) entry which is preliminary data.</text>
</comment>
<evidence type="ECO:0000313" key="9">
    <source>
        <dbReference type="EMBL" id="KFG41992.1"/>
    </source>
</evidence>
<evidence type="ECO:0000256" key="3">
    <source>
        <dbReference type="ARBA" id="ARBA00022792"/>
    </source>
</evidence>
<dbReference type="PANTHER" id="PTHR10721:SF1">
    <property type="entry name" value="MITOCHONDRIAL IMPORT INNER MEMBRANE TRANSLOCASE SUBUNIT TIM44"/>
    <property type="match status" value="1"/>
</dbReference>
<protein>
    <submittedName>
        <fullName evidence="9">Putative mitochondrial import inner membrane translocase TIM44</fullName>
    </submittedName>
</protein>
<feature type="domain" description="Tim44-like" evidence="8">
    <location>
        <begin position="426"/>
        <end position="591"/>
    </location>
</feature>
<dbReference type="Pfam" id="PF04280">
    <property type="entry name" value="Tim44"/>
    <property type="match status" value="1"/>
</dbReference>
<sequence length="598" mass="65098">MAARAWKAALVAAPPSRRYRLSVSSLPSSRLNSPSGLSLLLRPSSVSSASASSHASAPSSFASSPPSVPTLASASAVSLDSRRCLTRVSVSSCRNSVPTFSQVDSSPFALSPLFSRIPASSLACAPRAPLRLCSRADFSSASGDSASDGAGRTSSSSRSSHHSSSRTHRSSQHRRPSSGGSGSSASFIKSVLAQVKQDMERNHELKKAMEDLKASSLSQKSEKLSSRVQEAAATASALASQVANQTQTLWGDAATQASRMQQLLKDKAFIPIQEATEQNAALKGVAQAVGRARQRLNHALSKVASATEIFRDDVDDAEKKAAKWRQDMAVKRFKEQEARKREQELAQRPSDSEADGADEGAKKPQGAGEREGGERRTEEEEPREDALVLSQRTSWDRFSTKFKEMSFLQNFFENPLVAQLFGETEIAASIREMKILDPKFKLADMHNMMERVIAAHIVQAFLLGDEGTLAVHCAEGAFAAMRASIIERRAQKVRLDSEILQLGNVELVGARRSLTPPICATQNFSADECPWFVYTFTCQQVNCLRSEVDGRVVEGREDDIRRVVYSIAVSKHPKPETEGLLYPWMIREIAIIGSEAVW</sequence>
<dbReference type="EMBL" id="AEYI02001061">
    <property type="protein sequence ID" value="KFG41992.1"/>
    <property type="molecule type" value="Genomic_DNA"/>
</dbReference>
<dbReference type="AlphaFoldDB" id="A0A086KC74"/>
<proteinExistence type="inferred from homology"/>
<dbReference type="GO" id="GO:0051087">
    <property type="term" value="F:protein-folding chaperone binding"/>
    <property type="evidence" value="ECO:0007669"/>
    <property type="project" value="TreeGrafter"/>
</dbReference>
<dbReference type="VEuPathDB" id="ToxoDB:TGP89_227830"/>
<feature type="compositionally biased region" description="Basic and acidic residues" evidence="7">
    <location>
        <begin position="335"/>
        <end position="345"/>
    </location>
</feature>
<evidence type="ECO:0000259" key="8">
    <source>
        <dbReference type="SMART" id="SM00978"/>
    </source>
</evidence>
<evidence type="ECO:0000256" key="1">
    <source>
        <dbReference type="ARBA" id="ARBA00004273"/>
    </source>
</evidence>
<organism evidence="9 10">
    <name type="scientific">Toxoplasma gondii p89</name>
    <dbReference type="NCBI Taxonomy" id="943119"/>
    <lineage>
        <taxon>Eukaryota</taxon>
        <taxon>Sar</taxon>
        <taxon>Alveolata</taxon>
        <taxon>Apicomplexa</taxon>
        <taxon>Conoidasida</taxon>
        <taxon>Coccidia</taxon>
        <taxon>Eucoccidiorida</taxon>
        <taxon>Eimeriorina</taxon>
        <taxon>Sarcocystidae</taxon>
        <taxon>Toxoplasma</taxon>
    </lineage>
</organism>
<dbReference type="InterPro" id="IPR007379">
    <property type="entry name" value="Tim44-like_dom"/>
</dbReference>
<keyword evidence="5" id="KW-0496">Mitochondrion</keyword>
<evidence type="ECO:0000256" key="2">
    <source>
        <dbReference type="ARBA" id="ARBA00009597"/>
    </source>
</evidence>
<reference evidence="9 10" key="1">
    <citation type="submission" date="2014-03" db="EMBL/GenBank/DDBJ databases">
        <authorList>
            <person name="Sibley D."/>
            <person name="Venepally P."/>
            <person name="Karamycheva S."/>
            <person name="Hadjithomas M."/>
            <person name="Khan A."/>
            <person name="Brunk B."/>
            <person name="Roos D."/>
            <person name="Caler E."/>
            <person name="Lorenzi H."/>
        </authorList>
    </citation>
    <scope>NUCLEOTIDE SEQUENCE [LARGE SCALE GENOMIC DNA]</scope>
    <source>
        <strain evidence="10">p89</strain>
    </source>
</reference>
<feature type="compositionally biased region" description="Basic and acidic residues" evidence="7">
    <location>
        <begin position="368"/>
        <end position="378"/>
    </location>
</feature>
<feature type="region of interest" description="Disordered" evidence="7">
    <location>
        <begin position="140"/>
        <end position="185"/>
    </location>
</feature>
<feature type="compositionally biased region" description="Basic residues" evidence="7">
    <location>
        <begin position="159"/>
        <end position="176"/>
    </location>
</feature>
<evidence type="ECO:0000256" key="7">
    <source>
        <dbReference type="SAM" id="MobiDB-lite"/>
    </source>
</evidence>
<gene>
    <name evidence="9" type="ORF">TGP89_227830</name>
</gene>
<evidence type="ECO:0000313" key="10">
    <source>
        <dbReference type="Proteomes" id="UP000028828"/>
    </source>
</evidence>
<comment type="similarity">
    <text evidence="2">Belongs to the Tim44 family.</text>
</comment>
<dbReference type="GO" id="GO:0030150">
    <property type="term" value="P:protein import into mitochondrial matrix"/>
    <property type="evidence" value="ECO:0007669"/>
    <property type="project" value="TreeGrafter"/>
</dbReference>
<feature type="compositionally biased region" description="Low complexity" evidence="7">
    <location>
        <begin position="140"/>
        <end position="158"/>
    </location>
</feature>
<feature type="region of interest" description="Disordered" evidence="7">
    <location>
        <begin position="335"/>
        <end position="388"/>
    </location>
</feature>
<dbReference type="SUPFAM" id="SSF54427">
    <property type="entry name" value="NTF2-like"/>
    <property type="match status" value="1"/>
</dbReference>
<name>A0A086KC74_TOXGO</name>
<evidence type="ECO:0000256" key="4">
    <source>
        <dbReference type="ARBA" id="ARBA00022946"/>
    </source>
</evidence>
<evidence type="ECO:0000256" key="6">
    <source>
        <dbReference type="ARBA" id="ARBA00023136"/>
    </source>
</evidence>
<accession>A0A086KC74</accession>
<dbReference type="Gene3D" id="3.10.450.240">
    <property type="match status" value="1"/>
</dbReference>
<dbReference type="PANTHER" id="PTHR10721">
    <property type="entry name" value="MITOCHONDRIAL IMPORT INNER MEMBRANE TRANSLOCASE SUBUNIT TIM44"/>
    <property type="match status" value="1"/>
</dbReference>